<dbReference type="Gene3D" id="3.40.50.360">
    <property type="match status" value="1"/>
</dbReference>
<proteinExistence type="predicted"/>
<accession>A0A6S7DDH2</accession>
<evidence type="ECO:0008006" key="3">
    <source>
        <dbReference type="Google" id="ProtNLM"/>
    </source>
</evidence>
<dbReference type="Proteomes" id="UP000494117">
    <property type="component" value="Unassembled WGS sequence"/>
</dbReference>
<dbReference type="InterPro" id="IPR029039">
    <property type="entry name" value="Flavoprotein-like_sf"/>
</dbReference>
<protein>
    <recommendedName>
        <fullName evidence="3">NADPH-dependent FMN reductase-like domain-containing protein</fullName>
    </recommendedName>
</protein>
<evidence type="ECO:0000313" key="1">
    <source>
        <dbReference type="EMBL" id="CAB3879835.1"/>
    </source>
</evidence>
<name>A0A6S7DDH2_9BURK</name>
<gene>
    <name evidence="1" type="ORF">LMG26858_03168</name>
</gene>
<dbReference type="EMBL" id="CADILG010000023">
    <property type="protein sequence ID" value="CAB3879835.1"/>
    <property type="molecule type" value="Genomic_DNA"/>
</dbReference>
<sequence length="42" mass="4592">MTQPRIGIIIGSTREGRFSDKPAAWIHAIASRRGKQARSTGL</sequence>
<organism evidence="1 2">
    <name type="scientific">Achromobacter anxifer</name>
    <dbReference type="NCBI Taxonomy" id="1287737"/>
    <lineage>
        <taxon>Bacteria</taxon>
        <taxon>Pseudomonadati</taxon>
        <taxon>Pseudomonadota</taxon>
        <taxon>Betaproteobacteria</taxon>
        <taxon>Burkholderiales</taxon>
        <taxon>Alcaligenaceae</taxon>
        <taxon>Achromobacter</taxon>
    </lineage>
</organism>
<reference evidence="1 2" key="1">
    <citation type="submission" date="2020-04" db="EMBL/GenBank/DDBJ databases">
        <authorList>
            <person name="De Canck E."/>
        </authorList>
    </citation>
    <scope>NUCLEOTIDE SEQUENCE [LARGE SCALE GENOMIC DNA]</scope>
    <source>
        <strain evidence="1 2">LMG 26858</strain>
    </source>
</reference>
<evidence type="ECO:0000313" key="2">
    <source>
        <dbReference type="Proteomes" id="UP000494117"/>
    </source>
</evidence>
<keyword evidence="2" id="KW-1185">Reference proteome</keyword>
<dbReference type="AlphaFoldDB" id="A0A6S7DDH2"/>
<dbReference type="RefSeq" id="WP_258127996.1">
    <property type="nucleotide sequence ID" value="NZ_CADILG010000023.1"/>
</dbReference>